<accession>A0A7W9PCZ4</accession>
<keyword evidence="1" id="KW-1133">Transmembrane helix</keyword>
<dbReference type="RefSeq" id="WP_040745059.1">
    <property type="nucleotide sequence ID" value="NZ_JACHIT010000001.1"/>
</dbReference>
<feature type="transmembrane region" description="Helical" evidence="1">
    <location>
        <begin position="59"/>
        <end position="80"/>
    </location>
</feature>
<reference evidence="2 3" key="1">
    <citation type="submission" date="2020-08" db="EMBL/GenBank/DDBJ databases">
        <title>Sequencing the genomes of 1000 actinobacteria strains.</title>
        <authorList>
            <person name="Klenk H.-P."/>
        </authorList>
    </citation>
    <scope>NUCLEOTIDE SEQUENCE [LARGE SCALE GENOMIC DNA]</scope>
    <source>
        <strain evidence="2 3">DSM 43582</strain>
    </source>
</reference>
<dbReference type="EMBL" id="JACHIT010000001">
    <property type="protein sequence ID" value="MBB5913334.1"/>
    <property type="molecule type" value="Genomic_DNA"/>
</dbReference>
<gene>
    <name evidence="2" type="ORF">BJY24_002201</name>
</gene>
<feature type="transmembrane region" description="Helical" evidence="1">
    <location>
        <begin position="31"/>
        <end position="53"/>
    </location>
</feature>
<proteinExistence type="predicted"/>
<protein>
    <submittedName>
        <fullName evidence="2">Putative membrane protein YeaQ/YmgE (Transglycosylase-associated protein family)</fullName>
    </submittedName>
</protein>
<evidence type="ECO:0000256" key="1">
    <source>
        <dbReference type="SAM" id="Phobius"/>
    </source>
</evidence>
<keyword evidence="3" id="KW-1185">Reference proteome</keyword>
<evidence type="ECO:0000313" key="3">
    <source>
        <dbReference type="Proteomes" id="UP000540412"/>
    </source>
</evidence>
<dbReference type="AlphaFoldDB" id="A0A7W9PCZ4"/>
<comment type="caution">
    <text evidence="2">The sequence shown here is derived from an EMBL/GenBank/DDBJ whole genome shotgun (WGS) entry which is preliminary data.</text>
</comment>
<keyword evidence="1" id="KW-0472">Membrane</keyword>
<feature type="transmembrane region" description="Helical" evidence="1">
    <location>
        <begin position="6"/>
        <end position="24"/>
    </location>
</feature>
<evidence type="ECO:0000313" key="2">
    <source>
        <dbReference type="EMBL" id="MBB5913334.1"/>
    </source>
</evidence>
<sequence length="90" mass="8891">MLVPIVSVTFIGLLVGVFAGAVVQHARPARAALTGLFGAFAGALAGAGIGTLLGPALPAGHYAALLGYTGAVLGALAFVTTPEHRTAPRR</sequence>
<name>A0A7W9PCZ4_9NOCA</name>
<dbReference type="Proteomes" id="UP000540412">
    <property type="component" value="Unassembled WGS sequence"/>
</dbReference>
<organism evidence="2 3">
    <name type="scientific">Nocardia transvalensis</name>
    <dbReference type="NCBI Taxonomy" id="37333"/>
    <lineage>
        <taxon>Bacteria</taxon>
        <taxon>Bacillati</taxon>
        <taxon>Actinomycetota</taxon>
        <taxon>Actinomycetes</taxon>
        <taxon>Mycobacteriales</taxon>
        <taxon>Nocardiaceae</taxon>
        <taxon>Nocardia</taxon>
    </lineage>
</organism>
<keyword evidence="1" id="KW-0812">Transmembrane</keyword>